<dbReference type="InterPro" id="IPR006710">
    <property type="entry name" value="Glyco_hydro_43"/>
</dbReference>
<dbReference type="CDD" id="cd08991">
    <property type="entry name" value="GH43_HoAraf43-like"/>
    <property type="match status" value="1"/>
</dbReference>
<sequence length="318" mass="36249">MKKIFLMLFVFFWVGVTSVCGQHISLADPTIFYENGTYYLYGTGGDSNFGFQVYTSKDLKMWEGPNGASDGYALKKGDSFGSKGFWAPQIFRYKGKYYMAYTADEFIAIASADSPLGPFRQDKIAKLPAEIKQIDPYVFFDEDGKVYLYHVRLTKGNRLFVAELNEDLTAIKENTLRECLSATEDWENTAHSEWPVSEGPTILKKEGVYYFFYSANDFRNIDYAVGYATSCSPYGPWKKYEGNPVISRKLLKHNGTGHGDVFIDEKGDMRYVFHTHYSNSVVSPRQTAIVSLQEKAQDGIIRFSILPDTFFFPQLMNK</sequence>
<name>A0ABR6KM88_9BACT</name>
<evidence type="ECO:0000313" key="7">
    <source>
        <dbReference type="EMBL" id="MBB4622620.1"/>
    </source>
</evidence>
<organism evidence="7 8">
    <name type="scientific">Parabacteroides faecis</name>
    <dbReference type="NCBI Taxonomy" id="1217282"/>
    <lineage>
        <taxon>Bacteria</taxon>
        <taxon>Pseudomonadati</taxon>
        <taxon>Bacteroidota</taxon>
        <taxon>Bacteroidia</taxon>
        <taxon>Bacteroidales</taxon>
        <taxon>Tannerellaceae</taxon>
        <taxon>Parabacteroides</taxon>
    </lineage>
</organism>
<dbReference type="PANTHER" id="PTHR43772:SF2">
    <property type="entry name" value="PUTATIVE (AFU_ORTHOLOGUE AFUA_2G04480)-RELATED"/>
    <property type="match status" value="1"/>
</dbReference>
<proteinExistence type="inferred from homology"/>
<comment type="caution">
    <text evidence="7">The sequence shown here is derived from an EMBL/GenBank/DDBJ whole genome shotgun (WGS) entry which is preliminary data.</text>
</comment>
<evidence type="ECO:0000313" key="8">
    <source>
        <dbReference type="Proteomes" id="UP000533637"/>
    </source>
</evidence>
<evidence type="ECO:0000256" key="6">
    <source>
        <dbReference type="RuleBase" id="RU361187"/>
    </source>
</evidence>
<dbReference type="Pfam" id="PF04616">
    <property type="entry name" value="Glyco_hydro_43"/>
    <property type="match status" value="1"/>
</dbReference>
<keyword evidence="3 6" id="KW-0378">Hydrolase</keyword>
<dbReference type="SUPFAM" id="SSF75005">
    <property type="entry name" value="Arabinanase/levansucrase/invertase"/>
    <property type="match status" value="1"/>
</dbReference>
<evidence type="ECO:0000256" key="3">
    <source>
        <dbReference type="ARBA" id="ARBA00022801"/>
    </source>
</evidence>
<keyword evidence="4" id="KW-0119">Carbohydrate metabolism</keyword>
<dbReference type="Gene3D" id="2.115.10.20">
    <property type="entry name" value="Glycosyl hydrolase domain, family 43"/>
    <property type="match status" value="1"/>
</dbReference>
<keyword evidence="8" id="KW-1185">Reference proteome</keyword>
<dbReference type="EMBL" id="JACHOC010000004">
    <property type="protein sequence ID" value="MBB4622620.1"/>
    <property type="molecule type" value="Genomic_DNA"/>
</dbReference>
<dbReference type="PANTHER" id="PTHR43772">
    <property type="entry name" value="ENDO-1,4-BETA-XYLANASE"/>
    <property type="match status" value="1"/>
</dbReference>
<keyword evidence="2" id="KW-0624">Polysaccharide degradation</keyword>
<evidence type="ECO:0000256" key="1">
    <source>
        <dbReference type="ARBA" id="ARBA00009865"/>
    </source>
</evidence>
<accession>A0ABR6KM88</accession>
<gene>
    <name evidence="7" type="ORF">GGQ57_002520</name>
</gene>
<evidence type="ECO:0000256" key="4">
    <source>
        <dbReference type="ARBA" id="ARBA00023277"/>
    </source>
</evidence>
<dbReference type="RefSeq" id="WP_183670985.1">
    <property type="nucleotide sequence ID" value="NZ_BMPB01000012.1"/>
</dbReference>
<reference evidence="7 8" key="1">
    <citation type="submission" date="2020-08" db="EMBL/GenBank/DDBJ databases">
        <title>Genomic Encyclopedia of Type Strains, Phase IV (KMG-IV): sequencing the most valuable type-strain genomes for metagenomic binning, comparative biology and taxonomic classification.</title>
        <authorList>
            <person name="Goeker M."/>
        </authorList>
    </citation>
    <scope>NUCLEOTIDE SEQUENCE [LARGE SCALE GENOMIC DNA]</scope>
    <source>
        <strain evidence="7 8">DSM 102983</strain>
    </source>
</reference>
<evidence type="ECO:0000256" key="5">
    <source>
        <dbReference type="ARBA" id="ARBA00023295"/>
    </source>
</evidence>
<evidence type="ECO:0000256" key="2">
    <source>
        <dbReference type="ARBA" id="ARBA00022651"/>
    </source>
</evidence>
<keyword evidence="2" id="KW-0858">Xylan degradation</keyword>
<dbReference type="Proteomes" id="UP000533637">
    <property type="component" value="Unassembled WGS sequence"/>
</dbReference>
<dbReference type="InterPro" id="IPR023296">
    <property type="entry name" value="Glyco_hydro_beta-prop_sf"/>
</dbReference>
<protein>
    <submittedName>
        <fullName evidence="7">Beta-xylosidase</fullName>
    </submittedName>
</protein>
<comment type="similarity">
    <text evidence="1 6">Belongs to the glycosyl hydrolase 43 family.</text>
</comment>
<keyword evidence="5 6" id="KW-0326">Glycosidase</keyword>
<dbReference type="InterPro" id="IPR052176">
    <property type="entry name" value="Glycosyl_Hydrlase_43_Enz"/>
</dbReference>